<evidence type="ECO:0000313" key="3">
    <source>
        <dbReference type="Proteomes" id="UP000789901"/>
    </source>
</evidence>
<organism evidence="2 3">
    <name type="scientific">Gigaspora margarita</name>
    <dbReference type="NCBI Taxonomy" id="4874"/>
    <lineage>
        <taxon>Eukaryota</taxon>
        <taxon>Fungi</taxon>
        <taxon>Fungi incertae sedis</taxon>
        <taxon>Mucoromycota</taxon>
        <taxon>Glomeromycotina</taxon>
        <taxon>Glomeromycetes</taxon>
        <taxon>Diversisporales</taxon>
        <taxon>Gigasporaceae</taxon>
        <taxon>Gigaspora</taxon>
    </lineage>
</organism>
<keyword evidence="3" id="KW-1185">Reference proteome</keyword>
<proteinExistence type="predicted"/>
<keyword evidence="1" id="KW-1133">Transmembrane helix</keyword>
<accession>A0ABN7VTI3</accession>
<sequence>MVLEIHNRYIVRENNSKLVEDQPVNSSLSDQNSVEAIEAPVVEQQFHNWNELDCFISLYAKSQNFVSVICGSEYDKRGCQIHRYACEYQGYNSTKNLELQSNSTKLSNSTESFDLTEQSDSIEQFDSTEALDIFIEDTIDALAILLIITVSNCAAFHIMLISKRWYNNERQVELEFQTQKRPFIIGLDSTKDSSYMKQLFYNLSFHLPNISFSNIYFSINNRKAYVAVNRLSKKAIQTELNAGTYAVQELEDFINSFIFKHAPKKKRKNNSQK</sequence>
<evidence type="ECO:0000256" key="1">
    <source>
        <dbReference type="SAM" id="Phobius"/>
    </source>
</evidence>
<reference evidence="2 3" key="1">
    <citation type="submission" date="2021-06" db="EMBL/GenBank/DDBJ databases">
        <authorList>
            <person name="Kallberg Y."/>
            <person name="Tangrot J."/>
            <person name="Rosling A."/>
        </authorList>
    </citation>
    <scope>NUCLEOTIDE SEQUENCE [LARGE SCALE GENOMIC DNA]</scope>
    <source>
        <strain evidence="2 3">120-4 pot B 10/14</strain>
    </source>
</reference>
<dbReference type="Proteomes" id="UP000789901">
    <property type="component" value="Unassembled WGS sequence"/>
</dbReference>
<comment type="caution">
    <text evidence="2">The sequence shown here is derived from an EMBL/GenBank/DDBJ whole genome shotgun (WGS) entry which is preliminary data.</text>
</comment>
<keyword evidence="1" id="KW-0812">Transmembrane</keyword>
<feature type="non-terminal residue" evidence="2">
    <location>
        <position position="273"/>
    </location>
</feature>
<gene>
    <name evidence="2" type="ORF">GMARGA_LOCUS22664</name>
</gene>
<keyword evidence="1" id="KW-0472">Membrane</keyword>
<protein>
    <submittedName>
        <fullName evidence="2">35352_t:CDS:1</fullName>
    </submittedName>
</protein>
<evidence type="ECO:0000313" key="2">
    <source>
        <dbReference type="EMBL" id="CAG8798752.1"/>
    </source>
</evidence>
<name>A0ABN7VTI3_GIGMA</name>
<feature type="transmembrane region" description="Helical" evidence="1">
    <location>
        <begin position="141"/>
        <end position="161"/>
    </location>
</feature>
<dbReference type="EMBL" id="CAJVQB010022087">
    <property type="protein sequence ID" value="CAG8798752.1"/>
    <property type="molecule type" value="Genomic_DNA"/>
</dbReference>